<dbReference type="RefSeq" id="WP_207680446.1">
    <property type="nucleotide sequence ID" value="NZ_CP061800.1"/>
</dbReference>
<evidence type="ECO:0000313" key="1">
    <source>
        <dbReference type="EMBL" id="QTA93557.1"/>
    </source>
</evidence>
<reference evidence="1" key="1">
    <citation type="journal article" date="2021" name="Microb. Physiol.">
        <title>Proteogenomic Insights into the Physiology of Marine, Sulfate-Reducing, Filamentous Desulfonema limicola and Desulfonema magnum.</title>
        <authorList>
            <person name="Schnaars V."/>
            <person name="Wohlbrand L."/>
            <person name="Scheve S."/>
            <person name="Hinrichs C."/>
            <person name="Reinhardt R."/>
            <person name="Rabus R."/>
        </authorList>
    </citation>
    <scope>NUCLEOTIDE SEQUENCE</scope>
    <source>
        <strain evidence="1">4be13</strain>
    </source>
</reference>
<organism evidence="1 2">
    <name type="scientific">Desulfonema magnum</name>
    <dbReference type="NCBI Taxonomy" id="45655"/>
    <lineage>
        <taxon>Bacteria</taxon>
        <taxon>Pseudomonadati</taxon>
        <taxon>Thermodesulfobacteriota</taxon>
        <taxon>Desulfobacteria</taxon>
        <taxon>Desulfobacterales</taxon>
        <taxon>Desulfococcaceae</taxon>
        <taxon>Desulfonema</taxon>
    </lineage>
</organism>
<protein>
    <submittedName>
        <fullName evidence="1">Uncharacterized protein</fullName>
    </submittedName>
</protein>
<dbReference type="AlphaFoldDB" id="A0A975BXY3"/>
<proteinExistence type="predicted"/>
<evidence type="ECO:0000313" key="2">
    <source>
        <dbReference type="Proteomes" id="UP000663722"/>
    </source>
</evidence>
<dbReference type="EMBL" id="CP061800">
    <property type="protein sequence ID" value="QTA93557.1"/>
    <property type="molecule type" value="Genomic_DNA"/>
</dbReference>
<name>A0A975BXY3_9BACT</name>
<dbReference type="Proteomes" id="UP000663722">
    <property type="component" value="Chromosome"/>
</dbReference>
<keyword evidence="2" id="KW-1185">Reference proteome</keyword>
<gene>
    <name evidence="1" type="ORF">dnm_096590</name>
</gene>
<sequence>MKNTCKTLLRYYLEKYDDMNSLEKLINNAIVTDYGYHMLVMPTREVPA</sequence>
<dbReference type="KEGG" id="dmm:dnm_096590"/>
<accession>A0A975BXY3</accession>